<name>A0A3D9CBU5_9FLAO</name>
<dbReference type="RefSeq" id="WP_115970007.1">
    <property type="nucleotide sequence ID" value="NZ_QNVT01000004.1"/>
</dbReference>
<sequence length="194" mass="22656">MKKILITLLIVSINLISAQQIFPLNANKMDYKNGDYFKDLDGELDPYTGTWKGVWEGKTLYLELRKIRDRSTSNDGTYYESDQIIGERKIISSNGTVEIDRITNFDESSSEFYGIFGQYKNFSQKYLLFQPKNMCNKTANINITFVNSQKTQMNLHFQYNPLGINESCPYYNRIMVEGKDWPFNFPKDILLTKQ</sequence>
<accession>A0A3D9CBU5</accession>
<reference evidence="4" key="1">
    <citation type="submission" date="2018-06" db="EMBL/GenBank/DDBJ databases">
        <authorList>
            <person name="Lum Nde A."/>
            <person name="Hugo C."/>
        </authorList>
    </citation>
    <scope>NUCLEOTIDE SEQUENCE [LARGE SCALE GENOMIC DNA]</scope>
    <source>
        <strain evidence="4">1_F178</strain>
    </source>
</reference>
<proteinExistence type="predicted"/>
<comment type="caution">
    <text evidence="3">The sequence shown here is derived from an EMBL/GenBank/DDBJ whole genome shotgun (WGS) entry which is preliminary data.</text>
</comment>
<organism evidence="3 4">
    <name type="scientific">Chryseobacterium pennae</name>
    <dbReference type="NCBI Taxonomy" id="2258962"/>
    <lineage>
        <taxon>Bacteria</taxon>
        <taxon>Pseudomonadati</taxon>
        <taxon>Bacteroidota</taxon>
        <taxon>Flavobacteriia</taxon>
        <taxon>Flavobacteriales</taxon>
        <taxon>Weeksellaceae</taxon>
        <taxon>Chryseobacterium group</taxon>
        <taxon>Chryseobacterium</taxon>
    </lineage>
</organism>
<evidence type="ECO:0000259" key="2">
    <source>
        <dbReference type="Pfam" id="PF20448"/>
    </source>
</evidence>
<dbReference type="AlphaFoldDB" id="A0A3D9CBU5"/>
<gene>
    <name evidence="3" type="ORF">DRF65_06790</name>
</gene>
<evidence type="ECO:0000313" key="4">
    <source>
        <dbReference type="Proteomes" id="UP000256686"/>
    </source>
</evidence>
<feature type="domain" description="DUF6705" evidence="2">
    <location>
        <begin position="1"/>
        <end position="194"/>
    </location>
</feature>
<feature type="signal peptide" evidence="1">
    <location>
        <begin position="1"/>
        <end position="18"/>
    </location>
</feature>
<evidence type="ECO:0000313" key="3">
    <source>
        <dbReference type="EMBL" id="REC63353.1"/>
    </source>
</evidence>
<dbReference type="Pfam" id="PF20448">
    <property type="entry name" value="DUF6705"/>
    <property type="match status" value="1"/>
</dbReference>
<feature type="chain" id="PRO_5017809017" description="DUF6705 domain-containing protein" evidence="1">
    <location>
        <begin position="19"/>
        <end position="194"/>
    </location>
</feature>
<dbReference type="Proteomes" id="UP000256686">
    <property type="component" value="Unassembled WGS sequence"/>
</dbReference>
<evidence type="ECO:0000256" key="1">
    <source>
        <dbReference type="SAM" id="SignalP"/>
    </source>
</evidence>
<dbReference type="InterPro" id="IPR046551">
    <property type="entry name" value="DUF6705"/>
</dbReference>
<keyword evidence="4" id="KW-1185">Reference proteome</keyword>
<dbReference type="EMBL" id="QNVT01000004">
    <property type="protein sequence ID" value="REC63353.1"/>
    <property type="molecule type" value="Genomic_DNA"/>
</dbReference>
<protein>
    <recommendedName>
        <fullName evidence="2">DUF6705 domain-containing protein</fullName>
    </recommendedName>
</protein>
<keyword evidence="1" id="KW-0732">Signal</keyword>